<keyword evidence="2" id="KW-1185">Reference proteome</keyword>
<organism evidence="1 2">
    <name type="scientific">Sphaerulina musiva (strain SO2202)</name>
    <name type="common">Poplar stem canker fungus</name>
    <name type="synonym">Septoria musiva</name>
    <dbReference type="NCBI Taxonomy" id="692275"/>
    <lineage>
        <taxon>Eukaryota</taxon>
        <taxon>Fungi</taxon>
        <taxon>Dikarya</taxon>
        <taxon>Ascomycota</taxon>
        <taxon>Pezizomycotina</taxon>
        <taxon>Dothideomycetes</taxon>
        <taxon>Dothideomycetidae</taxon>
        <taxon>Mycosphaerellales</taxon>
        <taxon>Mycosphaerellaceae</taxon>
        <taxon>Sphaerulina</taxon>
    </lineage>
</organism>
<reference evidence="1 2" key="1">
    <citation type="journal article" date="2012" name="PLoS Pathog.">
        <title>Diverse lifestyles and strategies of plant pathogenesis encoded in the genomes of eighteen Dothideomycetes fungi.</title>
        <authorList>
            <person name="Ohm R.A."/>
            <person name="Feau N."/>
            <person name="Henrissat B."/>
            <person name="Schoch C.L."/>
            <person name="Horwitz B.A."/>
            <person name="Barry K.W."/>
            <person name="Condon B.J."/>
            <person name="Copeland A.C."/>
            <person name="Dhillon B."/>
            <person name="Glaser F."/>
            <person name="Hesse C.N."/>
            <person name="Kosti I."/>
            <person name="LaButti K."/>
            <person name="Lindquist E.A."/>
            <person name="Lucas S."/>
            <person name="Salamov A.A."/>
            <person name="Bradshaw R.E."/>
            <person name="Ciuffetti L."/>
            <person name="Hamelin R.C."/>
            <person name="Kema G.H.J."/>
            <person name="Lawrence C."/>
            <person name="Scott J.A."/>
            <person name="Spatafora J.W."/>
            <person name="Turgeon B.G."/>
            <person name="de Wit P.J.G.M."/>
            <person name="Zhong S."/>
            <person name="Goodwin S.B."/>
            <person name="Grigoriev I.V."/>
        </authorList>
    </citation>
    <scope>NUCLEOTIDE SEQUENCE [LARGE SCALE GENOMIC DNA]</scope>
    <source>
        <strain evidence="1 2">SO2202</strain>
    </source>
</reference>
<dbReference type="EMBL" id="KB456272">
    <property type="protein sequence ID" value="EMF08241.1"/>
    <property type="molecule type" value="Genomic_DNA"/>
</dbReference>
<protein>
    <submittedName>
        <fullName evidence="1">Uncharacterized protein</fullName>
    </submittedName>
</protein>
<proteinExistence type="predicted"/>
<evidence type="ECO:0000313" key="2">
    <source>
        <dbReference type="Proteomes" id="UP000016931"/>
    </source>
</evidence>
<gene>
    <name evidence="1" type="ORF">SEPMUDRAFT_121727</name>
</gene>
<sequence>MSKRLEAYANKLVAAAYALTVAKERSEDSVRLAQQTLEGDAKKIARQYHSWQRLNFEDQLCAYQKIQDAQA</sequence>
<dbReference type="RefSeq" id="XP_016756362.1">
    <property type="nucleotide sequence ID" value="XM_016901709.1"/>
</dbReference>
<evidence type="ECO:0000313" key="1">
    <source>
        <dbReference type="EMBL" id="EMF08241.1"/>
    </source>
</evidence>
<accession>M3CX40</accession>
<dbReference type="Proteomes" id="UP000016931">
    <property type="component" value="Unassembled WGS sequence"/>
</dbReference>
<dbReference type="HOGENOM" id="CLU_2741663_0_0_1"/>
<name>M3CX40_SPHMS</name>
<dbReference type="GeneID" id="27898846"/>
<dbReference type="AlphaFoldDB" id="M3CX40"/>